<name>A0ABV2LWQ5_9FLAO</name>
<dbReference type="PANTHER" id="PTHR37305">
    <property type="entry name" value="INTEGRAL MEMBRANE PROTEIN-RELATED"/>
    <property type="match status" value="1"/>
</dbReference>
<feature type="transmembrane region" description="Helical" evidence="1">
    <location>
        <begin position="20"/>
        <end position="39"/>
    </location>
</feature>
<feature type="transmembrane region" description="Helical" evidence="1">
    <location>
        <begin position="178"/>
        <end position="201"/>
    </location>
</feature>
<keyword evidence="1" id="KW-0812">Transmembrane</keyword>
<comment type="caution">
    <text evidence="2">The sequence shown here is derived from an EMBL/GenBank/DDBJ whole genome shotgun (WGS) entry which is preliminary data.</text>
</comment>
<accession>A0ABV2LWQ5</accession>
<feature type="transmembrane region" description="Helical" evidence="1">
    <location>
        <begin position="254"/>
        <end position="275"/>
    </location>
</feature>
<keyword evidence="3" id="KW-1185">Reference proteome</keyword>
<protein>
    <submittedName>
        <fullName evidence="2">ABC-type transport system involved in multi-copper enzyme maturation permease subunit</fullName>
    </submittedName>
</protein>
<evidence type="ECO:0000313" key="2">
    <source>
        <dbReference type="EMBL" id="MET3731913.1"/>
    </source>
</evidence>
<gene>
    <name evidence="2" type="ORF">ABID46_001495</name>
</gene>
<dbReference type="EMBL" id="JBEPMO010000007">
    <property type="protein sequence ID" value="MET3731913.1"/>
    <property type="molecule type" value="Genomic_DNA"/>
</dbReference>
<dbReference type="RefSeq" id="WP_354508625.1">
    <property type="nucleotide sequence ID" value="NZ_JBEPMO010000007.1"/>
</dbReference>
<keyword evidence="1" id="KW-1133">Transmembrane helix</keyword>
<sequence>MIRLLLIEWNKIFYYQTARIFTILYFVMLILMGVGIAMIKPNVGEFSLNLAKLGMFNFPVVWQNMTYMFAIAKIFLAVIIITNVTNEYSNGTLKQNLIDGLSKREFIQSKILTNFVFASLSTLFVLVITFILGVFIFPNDNSFFSGVEFIGAYFLKLMLFFSICLFFSIFLKKSAFALLGIVVWWMIEKAFHLVEFMIYAFRLDWDFEKAAQTKFWISEYLPLNTSYNLIQFPEFEPMNFINGLEVFSLGKVDISFVIVAIVYTLLFWFLSFRLLKKRDL</sequence>
<feature type="transmembrane region" description="Helical" evidence="1">
    <location>
        <begin position="65"/>
        <end position="84"/>
    </location>
</feature>
<dbReference type="Proteomes" id="UP001549146">
    <property type="component" value="Unassembled WGS sequence"/>
</dbReference>
<feature type="transmembrane region" description="Helical" evidence="1">
    <location>
        <begin position="111"/>
        <end position="137"/>
    </location>
</feature>
<evidence type="ECO:0000256" key="1">
    <source>
        <dbReference type="SAM" id="Phobius"/>
    </source>
</evidence>
<dbReference type="PANTHER" id="PTHR37305:SF1">
    <property type="entry name" value="MEMBRANE PROTEIN"/>
    <property type="match status" value="1"/>
</dbReference>
<proteinExistence type="predicted"/>
<keyword evidence="1" id="KW-0472">Membrane</keyword>
<reference evidence="2 3" key="1">
    <citation type="submission" date="2024-06" db="EMBL/GenBank/DDBJ databases">
        <title>Genomic Encyclopedia of Type Strains, Phase IV (KMG-IV): sequencing the most valuable type-strain genomes for metagenomic binning, comparative biology and taxonomic classification.</title>
        <authorList>
            <person name="Goeker M."/>
        </authorList>
    </citation>
    <scope>NUCLEOTIDE SEQUENCE [LARGE SCALE GENOMIC DNA]</scope>
    <source>
        <strain evidence="2 3">DSM 29388</strain>
    </source>
</reference>
<organism evidence="2 3">
    <name type="scientific">Moheibacter stercoris</name>
    <dbReference type="NCBI Taxonomy" id="1628251"/>
    <lineage>
        <taxon>Bacteria</taxon>
        <taxon>Pseudomonadati</taxon>
        <taxon>Bacteroidota</taxon>
        <taxon>Flavobacteriia</taxon>
        <taxon>Flavobacteriales</taxon>
        <taxon>Weeksellaceae</taxon>
        <taxon>Moheibacter</taxon>
    </lineage>
</organism>
<feature type="transmembrane region" description="Helical" evidence="1">
    <location>
        <begin position="149"/>
        <end position="171"/>
    </location>
</feature>
<evidence type="ECO:0000313" key="3">
    <source>
        <dbReference type="Proteomes" id="UP001549146"/>
    </source>
</evidence>